<dbReference type="RefSeq" id="WP_122911703.1">
    <property type="nucleotide sequence ID" value="NZ_RHHT01000002.1"/>
</dbReference>
<evidence type="ECO:0000313" key="4">
    <source>
        <dbReference type="Proteomes" id="UP000281915"/>
    </source>
</evidence>
<feature type="compositionally biased region" description="Acidic residues" evidence="1">
    <location>
        <begin position="81"/>
        <end position="90"/>
    </location>
</feature>
<feature type="region of interest" description="Disordered" evidence="1">
    <location>
        <begin position="164"/>
        <end position="198"/>
    </location>
</feature>
<keyword evidence="2" id="KW-0472">Membrane</keyword>
<feature type="compositionally biased region" description="Polar residues" evidence="1">
    <location>
        <begin position="1"/>
        <end position="23"/>
    </location>
</feature>
<feature type="transmembrane region" description="Helical" evidence="2">
    <location>
        <begin position="116"/>
        <end position="142"/>
    </location>
</feature>
<name>A0A3M8DDW5_9BACL</name>
<evidence type="ECO:0000313" key="3">
    <source>
        <dbReference type="EMBL" id="RNB86198.1"/>
    </source>
</evidence>
<feature type="region of interest" description="Disordered" evidence="1">
    <location>
        <begin position="1"/>
        <end position="52"/>
    </location>
</feature>
<evidence type="ECO:0000256" key="2">
    <source>
        <dbReference type="SAM" id="Phobius"/>
    </source>
</evidence>
<evidence type="ECO:0008006" key="5">
    <source>
        <dbReference type="Google" id="ProtNLM"/>
    </source>
</evidence>
<feature type="compositionally biased region" description="Polar residues" evidence="1">
    <location>
        <begin position="186"/>
        <end position="198"/>
    </location>
</feature>
<dbReference type="Proteomes" id="UP000281915">
    <property type="component" value="Unassembled WGS sequence"/>
</dbReference>
<keyword evidence="2" id="KW-0812">Transmembrane</keyword>
<reference evidence="3 4" key="1">
    <citation type="submission" date="2018-10" db="EMBL/GenBank/DDBJ databases">
        <title>Phylogenomics of Brevibacillus.</title>
        <authorList>
            <person name="Dunlap C."/>
        </authorList>
    </citation>
    <scope>NUCLEOTIDE SEQUENCE [LARGE SCALE GENOMIC DNA]</scope>
    <source>
        <strain evidence="3 4">JCM 15085</strain>
    </source>
</reference>
<feature type="region of interest" description="Disordered" evidence="1">
    <location>
        <begin position="72"/>
        <end position="95"/>
    </location>
</feature>
<sequence length="420" mass="45815">MSGSQTNKFRVKVNGQSWDTPSKGSAKPAEVKQPSSGRKQIQGPALSLAELDKMSKREDAWDRMIEIRGTAVEERVAQPESDPERDEDSQPDYGEVDYSVGRRRAQRMEANWPKKAFVRIFLTTGGAVAVGLIFGIMVLTIFSQEQFKTSYRSVLSDTVQTLTAQSTDQEGQKTPAAGTPLPQEADGTTSPSAPANASHAVSLQLPELKMFVAQAGVFQADTPAEAAAAPLTEKGLPHLLYNDSSKQYMFAAAATNREAALGFASNIKNKGIEVYVKEFSFPAFQGAVQIGQSTDSANHLDLPVFFSTGRELVEALSANSGLVITAQPGTGEVAKIKETHRRFLESGKVSALPTEWQPHFQQMVNGLNQAVTARDKMAEASTGQKNQSAEQYAWQVQAGILTYLESYMKWIQQVENNQFL</sequence>
<comment type="caution">
    <text evidence="3">The sequence shown here is derived from an EMBL/GenBank/DDBJ whole genome shotgun (WGS) entry which is preliminary data.</text>
</comment>
<organism evidence="3 4">
    <name type="scientific">Brevibacillus panacihumi</name>
    <dbReference type="NCBI Taxonomy" id="497735"/>
    <lineage>
        <taxon>Bacteria</taxon>
        <taxon>Bacillati</taxon>
        <taxon>Bacillota</taxon>
        <taxon>Bacilli</taxon>
        <taxon>Bacillales</taxon>
        <taxon>Paenibacillaceae</taxon>
        <taxon>Brevibacillus</taxon>
    </lineage>
</organism>
<protein>
    <recommendedName>
        <fullName evidence="5">SPOR domain-containing protein</fullName>
    </recommendedName>
</protein>
<dbReference type="EMBL" id="RHHT01000002">
    <property type="protein sequence ID" value="RNB86198.1"/>
    <property type="molecule type" value="Genomic_DNA"/>
</dbReference>
<proteinExistence type="predicted"/>
<gene>
    <name evidence="3" type="ORF">EDM58_01210</name>
</gene>
<accession>A0A3M8DDW5</accession>
<evidence type="ECO:0000256" key="1">
    <source>
        <dbReference type="SAM" id="MobiDB-lite"/>
    </source>
</evidence>
<dbReference type="AlphaFoldDB" id="A0A3M8DDW5"/>
<keyword evidence="2" id="KW-1133">Transmembrane helix</keyword>